<dbReference type="Pfam" id="PF05977">
    <property type="entry name" value="MFS_3"/>
    <property type="match status" value="1"/>
</dbReference>
<evidence type="ECO:0000256" key="6">
    <source>
        <dbReference type="ARBA" id="ARBA00023136"/>
    </source>
</evidence>
<feature type="transmembrane region" description="Helical" evidence="7">
    <location>
        <begin position="352"/>
        <end position="371"/>
    </location>
</feature>
<feature type="transmembrane region" description="Helical" evidence="7">
    <location>
        <begin position="383"/>
        <end position="402"/>
    </location>
</feature>
<evidence type="ECO:0000256" key="5">
    <source>
        <dbReference type="ARBA" id="ARBA00022989"/>
    </source>
</evidence>
<dbReference type="AlphaFoldDB" id="A0A6S6M196"/>
<evidence type="ECO:0000256" key="7">
    <source>
        <dbReference type="SAM" id="Phobius"/>
    </source>
</evidence>
<sequence>MDISKMKTLLRALRSRNYRLFVAGQSVSLVGTWMQQVAMSWLVYRLTGSAVLLGVVGFTSQIPTFLLSPVAGVLADRWNRRRILMLTQALAMVQAAVLAAAVLMGVVQVWHIVALSLVLGVVNAFDIPVRQSFVVEMVAHRDDLGNAIALNSSMVNGARLIGPTVAGLLVASVGEGICFLLNSASYLAVLLALAAMRIEPRAASAKPGRHVLHELKEGFVYSFGFAPIRSILLLVALMSLTGMPYTILVPVFAKDILHGGAHTFGFLMTAAGCGALAGTVYLASRGTVLGLGRLIVTSTVFFAVGVAGFALSETLWLSLLSLVVAGYGAMTLVASCNTILQTILEEDKRGRVMSFFTVAFMGMAPFGSLGAGAMTRMIGPRDTLLLGAICCLAGAVLFARHLPRIRQLVRPIYVRMGIIKEVAEGMETAAEQPPMPKQER</sequence>
<dbReference type="Gene3D" id="1.20.1250.20">
    <property type="entry name" value="MFS general substrate transporter like domains"/>
    <property type="match status" value="1"/>
</dbReference>
<keyword evidence="2" id="KW-0813">Transport</keyword>
<dbReference type="InterPro" id="IPR020846">
    <property type="entry name" value="MFS_dom"/>
</dbReference>
<evidence type="ECO:0000313" key="10">
    <source>
        <dbReference type="Proteomes" id="UP000515472"/>
    </source>
</evidence>
<comment type="subcellular location">
    <subcellularLocation>
        <location evidence="1">Cell membrane</location>
        <topology evidence="1">Multi-pass membrane protein</topology>
    </subcellularLocation>
</comment>
<evidence type="ECO:0000259" key="8">
    <source>
        <dbReference type="PROSITE" id="PS50850"/>
    </source>
</evidence>
<keyword evidence="3" id="KW-1003">Cell membrane</keyword>
<keyword evidence="4 7" id="KW-0812">Transmembrane</keyword>
<feature type="transmembrane region" description="Helical" evidence="7">
    <location>
        <begin position="290"/>
        <end position="310"/>
    </location>
</feature>
<dbReference type="CDD" id="cd06173">
    <property type="entry name" value="MFS_MefA_like"/>
    <property type="match status" value="1"/>
</dbReference>
<reference evidence="9 10" key="1">
    <citation type="submission" date="2020-06" db="EMBL/GenBank/DDBJ databases">
        <title>Interaction of electrochemicaly active bacteria, Geobacter bremensis R4 on different carbon anode.</title>
        <authorList>
            <person name="Meng L."/>
            <person name="Yoshida N."/>
        </authorList>
    </citation>
    <scope>NUCLEOTIDE SEQUENCE [LARGE SCALE GENOMIC DNA]</scope>
    <source>
        <strain evidence="9 10">R4</strain>
    </source>
</reference>
<accession>A0A6S6M196</accession>
<dbReference type="InterPro" id="IPR010290">
    <property type="entry name" value="TM_effector"/>
</dbReference>
<dbReference type="PANTHER" id="PTHR23513">
    <property type="entry name" value="INTEGRAL MEMBRANE EFFLUX PROTEIN-RELATED"/>
    <property type="match status" value="1"/>
</dbReference>
<evidence type="ECO:0000256" key="4">
    <source>
        <dbReference type="ARBA" id="ARBA00022692"/>
    </source>
</evidence>
<feature type="transmembrane region" description="Helical" evidence="7">
    <location>
        <begin position="316"/>
        <end position="340"/>
    </location>
</feature>
<feature type="transmembrane region" description="Helical" evidence="7">
    <location>
        <begin position="20"/>
        <end position="44"/>
    </location>
</feature>
<feature type="transmembrane region" description="Helical" evidence="7">
    <location>
        <begin position="50"/>
        <end position="71"/>
    </location>
</feature>
<keyword evidence="10" id="KW-1185">Reference proteome</keyword>
<dbReference type="PROSITE" id="PS50850">
    <property type="entry name" value="MFS"/>
    <property type="match status" value="1"/>
</dbReference>
<dbReference type="InterPro" id="IPR036259">
    <property type="entry name" value="MFS_trans_sf"/>
</dbReference>
<evidence type="ECO:0000256" key="1">
    <source>
        <dbReference type="ARBA" id="ARBA00004651"/>
    </source>
</evidence>
<feature type="transmembrane region" description="Helical" evidence="7">
    <location>
        <begin position="261"/>
        <end position="283"/>
    </location>
</feature>
<dbReference type="EMBL" id="AP023213">
    <property type="protein sequence ID" value="BCG48142.1"/>
    <property type="molecule type" value="Genomic_DNA"/>
</dbReference>
<dbReference type="PANTHER" id="PTHR23513:SF11">
    <property type="entry name" value="STAPHYLOFERRIN A TRANSPORTER"/>
    <property type="match status" value="1"/>
</dbReference>
<keyword evidence="5 7" id="KW-1133">Transmembrane helix</keyword>
<dbReference type="GO" id="GO:0005886">
    <property type="term" value="C:plasma membrane"/>
    <property type="evidence" value="ECO:0007669"/>
    <property type="project" value="UniProtKB-SubCell"/>
</dbReference>
<evidence type="ECO:0000256" key="3">
    <source>
        <dbReference type="ARBA" id="ARBA00022475"/>
    </source>
</evidence>
<dbReference type="SUPFAM" id="SSF103473">
    <property type="entry name" value="MFS general substrate transporter"/>
    <property type="match status" value="1"/>
</dbReference>
<evidence type="ECO:0000313" key="9">
    <source>
        <dbReference type="EMBL" id="BCG48142.1"/>
    </source>
</evidence>
<organism evidence="9 10">
    <name type="scientific">Citrifermentans bremense</name>
    <dbReference type="NCBI Taxonomy" id="60035"/>
    <lineage>
        <taxon>Bacteria</taxon>
        <taxon>Pseudomonadati</taxon>
        <taxon>Thermodesulfobacteriota</taxon>
        <taxon>Desulfuromonadia</taxon>
        <taxon>Geobacterales</taxon>
        <taxon>Geobacteraceae</taxon>
        <taxon>Citrifermentans</taxon>
    </lineage>
</organism>
<evidence type="ECO:0000256" key="2">
    <source>
        <dbReference type="ARBA" id="ARBA00022448"/>
    </source>
</evidence>
<dbReference type="Proteomes" id="UP000515472">
    <property type="component" value="Chromosome"/>
</dbReference>
<dbReference type="GO" id="GO:0022857">
    <property type="term" value="F:transmembrane transporter activity"/>
    <property type="evidence" value="ECO:0007669"/>
    <property type="project" value="InterPro"/>
</dbReference>
<keyword evidence="6 7" id="KW-0472">Membrane</keyword>
<dbReference type="KEGG" id="gbn:GEOBRER4_28920"/>
<feature type="transmembrane region" description="Helical" evidence="7">
    <location>
        <begin position="179"/>
        <end position="198"/>
    </location>
</feature>
<proteinExistence type="predicted"/>
<gene>
    <name evidence="9" type="ORF">GEOBRER4_n3014</name>
</gene>
<dbReference type="RefSeq" id="WP_185242935.1">
    <property type="nucleotide sequence ID" value="NZ_AP023213.1"/>
</dbReference>
<name>A0A6S6M196_9BACT</name>
<feature type="domain" description="Major facilitator superfamily (MFS) profile" evidence="8">
    <location>
        <begin position="12"/>
        <end position="406"/>
    </location>
</feature>
<protein>
    <submittedName>
        <fullName evidence="9">Uncharacterized MFS-type transporter</fullName>
    </submittedName>
</protein>